<dbReference type="Gene3D" id="2.60.40.10">
    <property type="entry name" value="Immunoglobulins"/>
    <property type="match status" value="2"/>
</dbReference>
<dbReference type="SMART" id="SM00409">
    <property type="entry name" value="IG"/>
    <property type="match status" value="1"/>
</dbReference>
<dbReference type="GeneTree" id="ENSGT00940000162079"/>
<dbReference type="InterPro" id="IPR050504">
    <property type="entry name" value="IgSF_BTN/MOG"/>
</dbReference>
<keyword evidence="4" id="KW-0472">Membrane</keyword>
<protein>
    <submittedName>
        <fullName evidence="7">Butyrophilin-like protein 2</fullName>
    </submittedName>
</protein>
<keyword evidence="8" id="KW-1185">Reference proteome</keyword>
<reference evidence="8" key="2">
    <citation type="journal article" date="2013" name="Nat. Genet.">
        <title>The draft genomes of soft-shell turtle and green sea turtle yield insights into the development and evolution of the turtle-specific body plan.</title>
        <authorList>
            <person name="Wang Z."/>
            <person name="Pascual-Anaya J."/>
            <person name="Zadissa A."/>
            <person name="Li W."/>
            <person name="Niimura Y."/>
            <person name="Huang Z."/>
            <person name="Li C."/>
            <person name="White S."/>
            <person name="Xiong Z."/>
            <person name="Fang D."/>
            <person name="Wang B."/>
            <person name="Ming Y."/>
            <person name="Chen Y."/>
            <person name="Zheng Y."/>
            <person name="Kuraku S."/>
            <person name="Pignatelli M."/>
            <person name="Herrero J."/>
            <person name="Beal K."/>
            <person name="Nozawa M."/>
            <person name="Li Q."/>
            <person name="Wang J."/>
            <person name="Zhang H."/>
            <person name="Yu L."/>
            <person name="Shigenobu S."/>
            <person name="Wang J."/>
            <person name="Liu J."/>
            <person name="Flicek P."/>
            <person name="Searle S."/>
            <person name="Wang J."/>
            <person name="Kuratani S."/>
            <person name="Yin Y."/>
            <person name="Aken B."/>
            <person name="Zhang G."/>
            <person name="Irie N."/>
        </authorList>
    </citation>
    <scope>NUCLEOTIDE SEQUENCE [LARGE SCALE GENOMIC DNA]</scope>
    <source>
        <strain evidence="8">Daiwa-1</strain>
    </source>
</reference>
<evidence type="ECO:0000259" key="6">
    <source>
        <dbReference type="PROSITE" id="PS50835"/>
    </source>
</evidence>
<dbReference type="Ensembl" id="ENSPSIT00000007164.1">
    <property type="protein sequence ID" value="ENSPSIP00000007123.1"/>
    <property type="gene ID" value="ENSPSIG00000006581.1"/>
</dbReference>
<dbReference type="Proteomes" id="UP000007267">
    <property type="component" value="Unassembled WGS sequence"/>
</dbReference>
<name>K7FGG3_PELSI</name>
<dbReference type="GO" id="GO:0050852">
    <property type="term" value="P:T cell receptor signaling pathway"/>
    <property type="evidence" value="ECO:0007669"/>
    <property type="project" value="TreeGrafter"/>
</dbReference>
<evidence type="ECO:0000256" key="1">
    <source>
        <dbReference type="ARBA" id="ARBA00004370"/>
    </source>
</evidence>
<reference evidence="7" key="4">
    <citation type="submission" date="2025-09" db="UniProtKB">
        <authorList>
            <consortium name="Ensembl"/>
        </authorList>
    </citation>
    <scope>IDENTIFICATION</scope>
</reference>
<dbReference type="InterPro" id="IPR007110">
    <property type="entry name" value="Ig-like_dom"/>
</dbReference>
<evidence type="ECO:0000256" key="5">
    <source>
        <dbReference type="ARBA" id="ARBA00023319"/>
    </source>
</evidence>
<dbReference type="InterPro" id="IPR053896">
    <property type="entry name" value="BTN3A2-like_Ig-C"/>
</dbReference>
<dbReference type="OMA" id="WERSKNM"/>
<feature type="domain" description="Ig-like" evidence="6">
    <location>
        <begin position="148"/>
        <end position="237"/>
    </location>
</feature>
<accession>K7FGG3</accession>
<dbReference type="GO" id="GO:0005102">
    <property type="term" value="F:signaling receptor binding"/>
    <property type="evidence" value="ECO:0007669"/>
    <property type="project" value="TreeGrafter"/>
</dbReference>
<evidence type="ECO:0000256" key="3">
    <source>
        <dbReference type="ARBA" id="ARBA00022989"/>
    </source>
</evidence>
<comment type="subcellular location">
    <subcellularLocation>
        <location evidence="1">Membrane</location>
    </subcellularLocation>
</comment>
<dbReference type="HOGENOM" id="CLU_013137_8_4_1"/>
<dbReference type="PROSITE" id="PS50835">
    <property type="entry name" value="IG_LIKE"/>
    <property type="match status" value="2"/>
</dbReference>
<evidence type="ECO:0000256" key="2">
    <source>
        <dbReference type="ARBA" id="ARBA00022692"/>
    </source>
</evidence>
<keyword evidence="2" id="KW-0812">Transmembrane</keyword>
<dbReference type="PANTHER" id="PTHR24100:SF130">
    <property type="entry name" value="BUTYROPHILIN-LIKE PROTEIN 9"/>
    <property type="match status" value="1"/>
</dbReference>
<dbReference type="Pfam" id="PF22705">
    <property type="entry name" value="C2-set_3"/>
    <property type="match status" value="1"/>
</dbReference>
<keyword evidence="5" id="KW-0393">Immunoglobulin domain</keyword>
<dbReference type="InterPro" id="IPR003599">
    <property type="entry name" value="Ig_sub"/>
</dbReference>
<feature type="domain" description="Ig-like" evidence="6">
    <location>
        <begin position="42"/>
        <end position="140"/>
    </location>
</feature>
<dbReference type="GO" id="GO:0001817">
    <property type="term" value="P:regulation of cytokine production"/>
    <property type="evidence" value="ECO:0007669"/>
    <property type="project" value="TreeGrafter"/>
</dbReference>
<organism evidence="7 8">
    <name type="scientific">Pelodiscus sinensis</name>
    <name type="common">Chinese softshell turtle</name>
    <name type="synonym">Trionyx sinensis</name>
    <dbReference type="NCBI Taxonomy" id="13735"/>
    <lineage>
        <taxon>Eukaryota</taxon>
        <taxon>Metazoa</taxon>
        <taxon>Chordata</taxon>
        <taxon>Craniata</taxon>
        <taxon>Vertebrata</taxon>
        <taxon>Euteleostomi</taxon>
        <taxon>Archelosauria</taxon>
        <taxon>Testudinata</taxon>
        <taxon>Testudines</taxon>
        <taxon>Cryptodira</taxon>
        <taxon>Trionychia</taxon>
        <taxon>Trionychidae</taxon>
        <taxon>Pelodiscus</taxon>
    </lineage>
</organism>
<reference evidence="7" key="3">
    <citation type="submission" date="2025-08" db="UniProtKB">
        <authorList>
            <consortium name="Ensembl"/>
        </authorList>
    </citation>
    <scope>IDENTIFICATION</scope>
</reference>
<evidence type="ECO:0000313" key="8">
    <source>
        <dbReference type="Proteomes" id="UP000007267"/>
    </source>
</evidence>
<dbReference type="InterPro" id="IPR013783">
    <property type="entry name" value="Ig-like_fold"/>
</dbReference>
<dbReference type="AlphaFoldDB" id="K7FGG3"/>
<evidence type="ECO:0000256" key="4">
    <source>
        <dbReference type="ARBA" id="ARBA00023136"/>
    </source>
</evidence>
<sequence length="240" mass="27154">MLVWIKSAARLAIFPCLFIIGKWFWGDFSLTVHVDPLVPLVGQGLMLSCHLIGQVPANCQVHWYKWERSKNMTLYVYNSTANGAELSREWHQHRNGAPKGWYKNGVVRVKFFHVHIEDTGRYVCAVTGDGVYQEVVTQVTVVGFGSAPRLTIEQQQNNSATLRCTSQGWYPCPLVLWTDSTRQNITAMAKTRILKDVAGFYQINSTILIVDSSSDTISCTIINPVLKRHRKKMIPISGKR</sequence>
<dbReference type="PANTHER" id="PTHR24100">
    <property type="entry name" value="BUTYROPHILIN"/>
    <property type="match status" value="1"/>
</dbReference>
<proteinExistence type="predicted"/>
<evidence type="ECO:0000313" key="7">
    <source>
        <dbReference type="Ensembl" id="ENSPSIP00000007123.1"/>
    </source>
</evidence>
<dbReference type="EMBL" id="AGCU01166806">
    <property type="status" value="NOT_ANNOTATED_CDS"/>
    <property type="molecule type" value="Genomic_DNA"/>
</dbReference>
<reference evidence="8" key="1">
    <citation type="submission" date="2011-10" db="EMBL/GenBank/DDBJ databases">
        <authorList>
            <consortium name="Soft-shell Turtle Genome Consortium"/>
        </authorList>
    </citation>
    <scope>NUCLEOTIDE SEQUENCE [LARGE SCALE GENOMIC DNA]</scope>
    <source>
        <strain evidence="8">Daiwa-1</strain>
    </source>
</reference>
<dbReference type="InterPro" id="IPR036179">
    <property type="entry name" value="Ig-like_dom_sf"/>
</dbReference>
<dbReference type="SUPFAM" id="SSF48726">
    <property type="entry name" value="Immunoglobulin"/>
    <property type="match status" value="2"/>
</dbReference>
<dbReference type="FunFam" id="2.60.40.10:FF:000088">
    <property type="entry name" value="Butyrophilin subfamily 1 member A1"/>
    <property type="match status" value="1"/>
</dbReference>
<keyword evidence="3" id="KW-1133">Transmembrane helix</keyword>
<dbReference type="GO" id="GO:0009897">
    <property type="term" value="C:external side of plasma membrane"/>
    <property type="evidence" value="ECO:0007669"/>
    <property type="project" value="TreeGrafter"/>
</dbReference>